<evidence type="ECO:0000256" key="9">
    <source>
        <dbReference type="RuleBase" id="RU363034"/>
    </source>
</evidence>
<evidence type="ECO:0000313" key="12">
    <source>
        <dbReference type="EMBL" id="KAK4879344.1"/>
    </source>
</evidence>
<dbReference type="PROSITE" id="PS00135">
    <property type="entry name" value="TRYPSIN_SER"/>
    <property type="match status" value="1"/>
</dbReference>
<proteinExistence type="predicted"/>
<evidence type="ECO:0000256" key="10">
    <source>
        <dbReference type="SAM" id="SignalP"/>
    </source>
</evidence>
<feature type="domain" description="Peptidase S1" evidence="11">
    <location>
        <begin position="35"/>
        <end position="264"/>
    </location>
</feature>
<dbReference type="PRINTS" id="PR00722">
    <property type="entry name" value="CHYMOTRYPSIN"/>
</dbReference>
<gene>
    <name evidence="12" type="ORF">RN001_007490</name>
</gene>
<feature type="signal peptide" evidence="10">
    <location>
        <begin position="1"/>
        <end position="16"/>
    </location>
</feature>
<keyword evidence="6 9" id="KW-0720">Serine protease</keyword>
<dbReference type="GO" id="GO:0005576">
    <property type="term" value="C:extracellular region"/>
    <property type="evidence" value="ECO:0007669"/>
    <property type="project" value="UniProtKB-SubCell"/>
</dbReference>
<evidence type="ECO:0000256" key="2">
    <source>
        <dbReference type="ARBA" id="ARBA00022525"/>
    </source>
</evidence>
<evidence type="ECO:0000256" key="5">
    <source>
        <dbReference type="ARBA" id="ARBA00022801"/>
    </source>
</evidence>
<dbReference type="Pfam" id="PF00089">
    <property type="entry name" value="Trypsin"/>
    <property type="match status" value="1"/>
</dbReference>
<evidence type="ECO:0000256" key="1">
    <source>
        <dbReference type="ARBA" id="ARBA00004613"/>
    </source>
</evidence>
<dbReference type="SUPFAM" id="SSF50494">
    <property type="entry name" value="Trypsin-like serine proteases"/>
    <property type="match status" value="1"/>
</dbReference>
<keyword evidence="3 9" id="KW-0645">Protease</keyword>
<comment type="subcellular location">
    <subcellularLocation>
        <location evidence="1">Secreted</location>
    </subcellularLocation>
</comment>
<evidence type="ECO:0000313" key="13">
    <source>
        <dbReference type="Proteomes" id="UP001353858"/>
    </source>
</evidence>
<evidence type="ECO:0000256" key="7">
    <source>
        <dbReference type="ARBA" id="ARBA00023145"/>
    </source>
</evidence>
<evidence type="ECO:0000256" key="8">
    <source>
        <dbReference type="ARBA" id="ARBA00023157"/>
    </source>
</evidence>
<dbReference type="FunFam" id="2.40.10.10:FF:000146">
    <property type="entry name" value="Serine protease 53"/>
    <property type="match status" value="1"/>
</dbReference>
<evidence type="ECO:0000256" key="3">
    <source>
        <dbReference type="ARBA" id="ARBA00022670"/>
    </source>
</evidence>
<keyword evidence="4 10" id="KW-0732">Signal</keyword>
<dbReference type="Proteomes" id="UP001353858">
    <property type="component" value="Unassembled WGS sequence"/>
</dbReference>
<organism evidence="12 13">
    <name type="scientific">Aquatica leii</name>
    <dbReference type="NCBI Taxonomy" id="1421715"/>
    <lineage>
        <taxon>Eukaryota</taxon>
        <taxon>Metazoa</taxon>
        <taxon>Ecdysozoa</taxon>
        <taxon>Arthropoda</taxon>
        <taxon>Hexapoda</taxon>
        <taxon>Insecta</taxon>
        <taxon>Pterygota</taxon>
        <taxon>Neoptera</taxon>
        <taxon>Endopterygota</taxon>
        <taxon>Coleoptera</taxon>
        <taxon>Polyphaga</taxon>
        <taxon>Elateriformia</taxon>
        <taxon>Elateroidea</taxon>
        <taxon>Lampyridae</taxon>
        <taxon>Luciolinae</taxon>
        <taxon>Aquatica</taxon>
    </lineage>
</organism>
<dbReference type="InterPro" id="IPR018114">
    <property type="entry name" value="TRYPSIN_HIS"/>
</dbReference>
<evidence type="ECO:0000259" key="11">
    <source>
        <dbReference type="PROSITE" id="PS50240"/>
    </source>
</evidence>
<dbReference type="AlphaFoldDB" id="A0AAN7SGU8"/>
<dbReference type="PANTHER" id="PTHR24252:SF7">
    <property type="entry name" value="HYALIN"/>
    <property type="match status" value="1"/>
</dbReference>
<dbReference type="InterPro" id="IPR033116">
    <property type="entry name" value="TRYPSIN_SER"/>
</dbReference>
<keyword evidence="2" id="KW-0964">Secreted</keyword>
<dbReference type="CDD" id="cd00190">
    <property type="entry name" value="Tryp_SPc"/>
    <property type="match status" value="1"/>
</dbReference>
<keyword evidence="7" id="KW-0865">Zymogen</keyword>
<comment type="caution">
    <text evidence="12">The sequence shown here is derived from an EMBL/GenBank/DDBJ whole genome shotgun (WGS) entry which is preliminary data.</text>
</comment>
<keyword evidence="13" id="KW-1185">Reference proteome</keyword>
<dbReference type="GO" id="GO:0006508">
    <property type="term" value="P:proteolysis"/>
    <property type="evidence" value="ECO:0007669"/>
    <property type="project" value="UniProtKB-KW"/>
</dbReference>
<evidence type="ECO:0000256" key="4">
    <source>
        <dbReference type="ARBA" id="ARBA00022729"/>
    </source>
</evidence>
<dbReference type="InterPro" id="IPR001314">
    <property type="entry name" value="Peptidase_S1A"/>
</dbReference>
<keyword evidence="5 9" id="KW-0378">Hydrolase</keyword>
<dbReference type="GO" id="GO:0004252">
    <property type="term" value="F:serine-type endopeptidase activity"/>
    <property type="evidence" value="ECO:0007669"/>
    <property type="project" value="InterPro"/>
</dbReference>
<feature type="chain" id="PRO_5042917710" description="Peptidase S1 domain-containing protein" evidence="10">
    <location>
        <begin position="17"/>
        <end position="265"/>
    </location>
</feature>
<dbReference type="PROSITE" id="PS00134">
    <property type="entry name" value="TRYPSIN_HIS"/>
    <property type="match status" value="1"/>
</dbReference>
<keyword evidence="8" id="KW-1015">Disulfide bond</keyword>
<dbReference type="InterPro" id="IPR043504">
    <property type="entry name" value="Peptidase_S1_PA_chymotrypsin"/>
</dbReference>
<protein>
    <recommendedName>
        <fullName evidence="11">Peptidase S1 domain-containing protein</fullName>
    </recommendedName>
</protein>
<accession>A0AAN7SGU8</accession>
<dbReference type="EMBL" id="JARPUR010000003">
    <property type="protein sequence ID" value="KAK4879344.1"/>
    <property type="molecule type" value="Genomic_DNA"/>
</dbReference>
<dbReference type="Gene3D" id="2.40.10.10">
    <property type="entry name" value="Trypsin-like serine proteases"/>
    <property type="match status" value="3"/>
</dbReference>
<dbReference type="InterPro" id="IPR001254">
    <property type="entry name" value="Trypsin_dom"/>
</dbReference>
<reference evidence="13" key="1">
    <citation type="submission" date="2023-01" db="EMBL/GenBank/DDBJ databases">
        <title>Key to firefly adult light organ development and bioluminescence: homeobox transcription factors regulate luciferase expression and transportation to peroxisome.</title>
        <authorList>
            <person name="Fu X."/>
        </authorList>
    </citation>
    <scope>NUCLEOTIDE SEQUENCE [LARGE SCALE GENOMIC DNA]</scope>
</reference>
<sequence>MKLKVCYMLLVATVVAIPKAARVPFKNILPVNNRIIDGHEASPGQFPWQALVKSVAGWGDSYCGGALINDRWVLTAAHCLTGSIKVVVKLGALRSSAVPESGTVTIDNTEYLVHEYYDYQDLSNDIGLVYLKTQVEFTDKIQPIDLGPKLSANVTVRVSGWGYTYDNGYISPRLQYVDLTSISNQDCEKEYGTLHKSVVCCKGEKIESTCTGDSGSPVVLKNNDEVWQHVGIVSFGSRSGCSLGKPIGFTRTESFIDWINSKINL</sequence>
<evidence type="ECO:0000256" key="6">
    <source>
        <dbReference type="ARBA" id="ARBA00022825"/>
    </source>
</evidence>
<dbReference type="InterPro" id="IPR009003">
    <property type="entry name" value="Peptidase_S1_PA"/>
</dbReference>
<dbReference type="PROSITE" id="PS50240">
    <property type="entry name" value="TRYPSIN_DOM"/>
    <property type="match status" value="1"/>
</dbReference>
<name>A0AAN7SGU8_9COLE</name>
<dbReference type="SMART" id="SM00020">
    <property type="entry name" value="Tryp_SPc"/>
    <property type="match status" value="1"/>
</dbReference>
<dbReference type="PANTHER" id="PTHR24252">
    <property type="entry name" value="ACROSIN-RELATED"/>
    <property type="match status" value="1"/>
</dbReference>